<dbReference type="Gene3D" id="1.20.5.110">
    <property type="match status" value="1"/>
</dbReference>
<organism evidence="4 5">
    <name type="scientific">Anaeramoeba flamelloides</name>
    <dbReference type="NCBI Taxonomy" id="1746091"/>
    <lineage>
        <taxon>Eukaryota</taxon>
        <taxon>Metamonada</taxon>
        <taxon>Anaeramoebidae</taxon>
        <taxon>Anaeramoeba</taxon>
    </lineage>
</organism>
<feature type="domain" description="V-SNARE coiled-coil homology" evidence="3">
    <location>
        <begin position="6"/>
        <end position="59"/>
    </location>
</feature>
<gene>
    <name evidence="4" type="ORF">M0812_20674</name>
</gene>
<reference evidence="4" key="1">
    <citation type="submission" date="2022-08" db="EMBL/GenBank/DDBJ databases">
        <title>Novel sulphate-reducing endosymbionts in the free-living metamonad Anaeramoeba.</title>
        <authorList>
            <person name="Jerlstrom-Hultqvist J."/>
            <person name="Cepicka I."/>
            <person name="Gallot-Lavallee L."/>
            <person name="Salas-Leiva D."/>
            <person name="Curtis B.A."/>
            <person name="Zahonova K."/>
            <person name="Pipaliya S."/>
            <person name="Dacks J."/>
            <person name="Roger A.J."/>
        </authorList>
    </citation>
    <scope>NUCLEOTIDE SEQUENCE</scope>
    <source>
        <strain evidence="4">Busselton2</strain>
    </source>
</reference>
<keyword evidence="2" id="KW-1133">Transmembrane helix</keyword>
<dbReference type="Proteomes" id="UP001146793">
    <property type="component" value="Unassembled WGS sequence"/>
</dbReference>
<evidence type="ECO:0000313" key="5">
    <source>
        <dbReference type="Proteomes" id="UP001146793"/>
    </source>
</evidence>
<keyword evidence="1" id="KW-0175">Coiled coil</keyword>
<dbReference type="Pfam" id="PF00957">
    <property type="entry name" value="Synaptobrevin"/>
    <property type="match status" value="1"/>
</dbReference>
<accession>A0AAV7YPN9</accession>
<dbReference type="EMBL" id="JANTQA010000047">
    <property type="protein sequence ID" value="KAJ3431753.1"/>
    <property type="molecule type" value="Genomic_DNA"/>
</dbReference>
<evidence type="ECO:0000259" key="3">
    <source>
        <dbReference type="PROSITE" id="PS50892"/>
    </source>
</evidence>
<dbReference type="SUPFAM" id="SSF58038">
    <property type="entry name" value="SNARE fusion complex"/>
    <property type="match status" value="1"/>
</dbReference>
<dbReference type="GO" id="GO:0016192">
    <property type="term" value="P:vesicle-mediated transport"/>
    <property type="evidence" value="ECO:0007669"/>
    <property type="project" value="InterPro"/>
</dbReference>
<name>A0AAV7YPN9_9EUKA</name>
<dbReference type="GO" id="GO:0016020">
    <property type="term" value="C:membrane"/>
    <property type="evidence" value="ECO:0007669"/>
    <property type="project" value="InterPro"/>
</dbReference>
<protein>
    <submittedName>
        <fullName evidence="4">Vesicle-associated membrane protein</fullName>
    </submittedName>
</protein>
<keyword evidence="2" id="KW-0812">Transmembrane</keyword>
<evidence type="ECO:0000313" key="4">
    <source>
        <dbReference type="EMBL" id="KAJ3431753.1"/>
    </source>
</evidence>
<dbReference type="PROSITE" id="PS50892">
    <property type="entry name" value="V_SNARE"/>
    <property type="match status" value="1"/>
</dbReference>
<dbReference type="InterPro" id="IPR042855">
    <property type="entry name" value="V_SNARE_CC"/>
</dbReference>
<proteinExistence type="predicted"/>
<keyword evidence="2" id="KW-0472">Membrane</keyword>
<evidence type="ECO:0000256" key="2">
    <source>
        <dbReference type="SAM" id="Phobius"/>
    </source>
</evidence>
<evidence type="ECO:0000256" key="1">
    <source>
        <dbReference type="PROSITE-ProRule" id="PRU00290"/>
    </source>
</evidence>
<comment type="caution">
    <text evidence="4">The sequence shown here is derived from an EMBL/GenBank/DDBJ whole genome shotgun (WGS) entry which is preliminary data.</text>
</comment>
<sequence length="104" mass="11686">MTTEEKIATITNTVDDVKGIISENIDKVIERGTKIDQLEEKSKLLETQSSNFNKVTKKKKIGDFDLERNQDSVKSGGIPKKVIIFIILLVILVLLAVILPFIFL</sequence>
<feature type="transmembrane region" description="Helical" evidence="2">
    <location>
        <begin position="82"/>
        <end position="103"/>
    </location>
</feature>
<dbReference type="CDD" id="cd15843">
    <property type="entry name" value="R-SNARE"/>
    <property type="match status" value="1"/>
</dbReference>
<dbReference type="AlphaFoldDB" id="A0AAV7YPN9"/>
<dbReference type="PRINTS" id="PR00219">
    <property type="entry name" value="SYNAPTOBREVN"/>
</dbReference>
<dbReference type="InterPro" id="IPR001388">
    <property type="entry name" value="Synaptobrevin-like"/>
</dbReference>